<evidence type="ECO:0000313" key="6">
    <source>
        <dbReference type="Proteomes" id="UP000008854"/>
    </source>
</evidence>
<dbReference type="SUPFAM" id="SSF50978">
    <property type="entry name" value="WD40 repeat-like"/>
    <property type="match status" value="1"/>
</dbReference>
<evidence type="ECO:0000256" key="2">
    <source>
        <dbReference type="ARBA" id="ARBA00022737"/>
    </source>
</evidence>
<dbReference type="GO" id="GO:1990234">
    <property type="term" value="C:transferase complex"/>
    <property type="evidence" value="ECO:0007669"/>
    <property type="project" value="UniProtKB-ARBA"/>
</dbReference>
<dbReference type="STRING" id="6183.A0A3Q0KDV5"/>
<dbReference type="PROSITE" id="PS50082">
    <property type="entry name" value="WD_REPEATS_2"/>
    <property type="match status" value="6"/>
</dbReference>
<dbReference type="SMART" id="SM00256">
    <property type="entry name" value="FBOX"/>
    <property type="match status" value="1"/>
</dbReference>
<feature type="repeat" description="WD" evidence="3">
    <location>
        <begin position="558"/>
        <end position="587"/>
    </location>
</feature>
<keyword evidence="2" id="KW-0677">Repeat</keyword>
<evidence type="ECO:0000259" key="5">
    <source>
        <dbReference type="PROSITE" id="PS50181"/>
    </source>
</evidence>
<dbReference type="InterPro" id="IPR019775">
    <property type="entry name" value="WD40_repeat_CS"/>
</dbReference>
<dbReference type="Pfam" id="PF12937">
    <property type="entry name" value="F-box-like"/>
    <property type="match status" value="1"/>
</dbReference>
<dbReference type="PROSITE" id="PS50181">
    <property type="entry name" value="FBOX"/>
    <property type="match status" value="1"/>
</dbReference>
<reference evidence="7" key="2">
    <citation type="submission" date="2018-12" db="UniProtKB">
        <authorList>
            <consortium name="WormBaseParasite"/>
        </authorList>
    </citation>
    <scope>IDENTIFICATION</scope>
    <source>
        <strain evidence="7">Puerto Rican</strain>
    </source>
</reference>
<dbReference type="Pfam" id="PF00400">
    <property type="entry name" value="WD40"/>
    <property type="match status" value="8"/>
</dbReference>
<feature type="domain" description="F-box" evidence="5">
    <location>
        <begin position="103"/>
        <end position="149"/>
    </location>
</feature>
<dbReference type="SMART" id="SM00320">
    <property type="entry name" value="WD40"/>
    <property type="match status" value="7"/>
</dbReference>
<dbReference type="SUPFAM" id="SSF81383">
    <property type="entry name" value="F-box domain"/>
    <property type="match status" value="1"/>
</dbReference>
<name>A0A3Q0KDV5_SCHMA</name>
<dbReference type="AlphaFoldDB" id="A0A3Q0KDV5"/>
<evidence type="ECO:0000256" key="1">
    <source>
        <dbReference type="ARBA" id="ARBA00022574"/>
    </source>
</evidence>
<reference evidence="6" key="1">
    <citation type="journal article" date="2012" name="PLoS Negl. Trop. Dis.">
        <title>A systematically improved high quality genome and transcriptome of the human blood fluke Schistosoma mansoni.</title>
        <authorList>
            <person name="Protasio A.V."/>
            <person name="Tsai I.J."/>
            <person name="Babbage A."/>
            <person name="Nichol S."/>
            <person name="Hunt M."/>
            <person name="Aslett M.A."/>
            <person name="De Silva N."/>
            <person name="Velarde G.S."/>
            <person name="Anderson T.J."/>
            <person name="Clark R.C."/>
            <person name="Davidson C."/>
            <person name="Dillon G.P."/>
            <person name="Holroyd N.E."/>
            <person name="LoVerde P.T."/>
            <person name="Lloyd C."/>
            <person name="McQuillan J."/>
            <person name="Oliveira G."/>
            <person name="Otto T.D."/>
            <person name="Parker-Manuel S.J."/>
            <person name="Quail M.A."/>
            <person name="Wilson R.A."/>
            <person name="Zerlotini A."/>
            <person name="Dunne D.W."/>
            <person name="Berriman M."/>
        </authorList>
    </citation>
    <scope>NUCLEOTIDE SEQUENCE [LARGE SCALE GENOMIC DNA]</scope>
    <source>
        <strain evidence="6">Puerto Rican</strain>
    </source>
</reference>
<evidence type="ECO:0000256" key="4">
    <source>
        <dbReference type="SAM" id="MobiDB-lite"/>
    </source>
</evidence>
<dbReference type="InterPro" id="IPR001680">
    <property type="entry name" value="WD40_rpt"/>
</dbReference>
<accession>A0A3Q0KDV5</accession>
<dbReference type="PROSITE" id="PS50294">
    <property type="entry name" value="WD_REPEATS_REGION"/>
    <property type="match status" value="3"/>
</dbReference>
<feature type="region of interest" description="Disordered" evidence="4">
    <location>
        <begin position="413"/>
        <end position="489"/>
    </location>
</feature>
<feature type="repeat" description="WD" evidence="3">
    <location>
        <begin position="638"/>
        <end position="679"/>
    </location>
</feature>
<dbReference type="InterPro" id="IPR001810">
    <property type="entry name" value="F-box_dom"/>
</dbReference>
<feature type="compositionally biased region" description="Acidic residues" evidence="4">
    <location>
        <begin position="434"/>
        <end position="446"/>
    </location>
</feature>
<dbReference type="InterPro" id="IPR036047">
    <property type="entry name" value="F-box-like_dom_sf"/>
</dbReference>
<dbReference type="PANTHER" id="PTHR22847">
    <property type="entry name" value="WD40 REPEAT PROTEIN"/>
    <property type="match status" value="1"/>
</dbReference>
<organism evidence="6 7">
    <name type="scientific">Schistosoma mansoni</name>
    <name type="common">Blood fluke</name>
    <dbReference type="NCBI Taxonomy" id="6183"/>
    <lineage>
        <taxon>Eukaryota</taxon>
        <taxon>Metazoa</taxon>
        <taxon>Spiralia</taxon>
        <taxon>Lophotrochozoa</taxon>
        <taxon>Platyhelminthes</taxon>
        <taxon>Trematoda</taxon>
        <taxon>Digenea</taxon>
        <taxon>Strigeidida</taxon>
        <taxon>Schistosomatoidea</taxon>
        <taxon>Schistosomatidae</taxon>
        <taxon>Schistosoma</taxon>
    </lineage>
</organism>
<dbReference type="InterPro" id="IPR015943">
    <property type="entry name" value="WD40/YVTN_repeat-like_dom_sf"/>
</dbReference>
<protein>
    <submittedName>
        <fullName evidence="7">Putative f-box protein FBW7</fullName>
    </submittedName>
</protein>
<dbReference type="Gene3D" id="1.20.1280.50">
    <property type="match status" value="1"/>
</dbReference>
<sequence>MSYLESFSTCTKVKRCSQSVCSETFEKDLKYPRLLDNSRNNIIHTLSLYDVDYSSTNRLNEFENINNSLCSHDRLAQLSALIDQCSHGELLHIKKTIKPLLKRDFIAYLPVEISLHILQYLSPRDIFHCAQVSKTWQLVCDDNLLWHRLCVGAGLFNTLFNKSTINFYSGTQLNCLLCVNKPTNSLCNETKSLIENFIINNSINTNDGDNFKVHECDVTMKNDHIQSLDTDGESTCALSYTGDSSNRSRLNEVNWKSLYRQDLHTQCNWRNGGPWHPIIVPAHHNHVITCLEVYEEWAITGSDDSSICIWDINTGQCLINLFGHLGGVWSMTVIPRQLIFLSEQKQLSQHPLLISGSCDRTARVWQLDGQRWPCIATLFGHQSTVRCLASQKLHSSPKFVVTNSNCYKRSTDVYSNDNNDSIDDNTANHTINNDNDEDGVGDDDSDKELTHNMFNNQQTLHSHDSTPKTTSNIHQTNSSSSDGSSKLFGPILSSSEPNSTIKMEKQQQTFQNGHLVVTGSRDTTLRLWNVVTGECIQEFRGNLFDFFSLKNYLFIDFNVSHRGAIRCVQFTGNQIVSGSYDCTIRLWCALQGHCLRVFSAHTNRVYTLLFDGYHIISGSLDTTIRIWNAHTGALKQTFYGHRSLTSELAFGSEQNILVSSNADETIRVWHMNSGKCVHVLAGPHKHQSAVTCVQLTRNFIISSGDDGTVKLWDKQSGAYIRDLLRLDGAGRGGVIWRIVASEERLICAAGSRIGMEPTKLVILQFQEPNLCSKHSNNFNSSNKILPHICRPRHKYAPEPRLSQLICTNFTTT</sequence>
<keyword evidence="1 3" id="KW-0853">WD repeat</keyword>
<feature type="repeat" description="WD" evidence="3">
    <location>
        <begin position="281"/>
        <end position="320"/>
    </location>
</feature>
<dbReference type="CDD" id="cd00200">
    <property type="entry name" value="WD40"/>
    <property type="match status" value="1"/>
</dbReference>
<dbReference type="PRINTS" id="PR00320">
    <property type="entry name" value="GPROTEINBRPT"/>
</dbReference>
<keyword evidence="6" id="KW-1185">Reference proteome</keyword>
<dbReference type="WBParaSite" id="Smp_030320.1">
    <property type="protein sequence ID" value="Smp_030320.1"/>
    <property type="gene ID" value="Smp_030320"/>
</dbReference>
<evidence type="ECO:0000313" key="7">
    <source>
        <dbReference type="WBParaSite" id="Smp_030320.1"/>
    </source>
</evidence>
<dbReference type="InParanoid" id="A0A3Q0KDV5"/>
<dbReference type="InterPro" id="IPR020472">
    <property type="entry name" value="WD40_PAC1"/>
</dbReference>
<dbReference type="Proteomes" id="UP000008854">
    <property type="component" value="Unassembled WGS sequence"/>
</dbReference>
<feature type="repeat" description="WD" evidence="3">
    <location>
        <begin position="598"/>
        <end position="637"/>
    </location>
</feature>
<dbReference type="PROSITE" id="PS00678">
    <property type="entry name" value="WD_REPEATS_1"/>
    <property type="match status" value="2"/>
</dbReference>
<dbReference type="PANTHER" id="PTHR22847:SF637">
    <property type="entry name" value="WD REPEAT DOMAIN 5B"/>
    <property type="match status" value="1"/>
</dbReference>
<proteinExistence type="predicted"/>
<dbReference type="InterPro" id="IPR036322">
    <property type="entry name" value="WD40_repeat_dom_sf"/>
</dbReference>
<evidence type="ECO:0000256" key="3">
    <source>
        <dbReference type="PROSITE-ProRule" id="PRU00221"/>
    </source>
</evidence>
<feature type="repeat" description="WD" evidence="3">
    <location>
        <begin position="683"/>
        <end position="722"/>
    </location>
</feature>
<feature type="compositionally biased region" description="Polar residues" evidence="4">
    <location>
        <begin position="467"/>
        <end position="477"/>
    </location>
</feature>
<dbReference type="Gene3D" id="2.130.10.10">
    <property type="entry name" value="YVTN repeat-like/Quinoprotein amine dehydrogenase"/>
    <property type="match status" value="2"/>
</dbReference>
<feature type="repeat" description="WD" evidence="3">
    <location>
        <begin position="512"/>
        <end position="538"/>
    </location>
</feature>